<dbReference type="Proteomes" id="UP000732105">
    <property type="component" value="Unassembled WGS sequence"/>
</dbReference>
<keyword evidence="4" id="KW-1185">Reference proteome</keyword>
<evidence type="ECO:0000256" key="2">
    <source>
        <dbReference type="ARBA" id="ARBA00022723"/>
    </source>
</evidence>
<keyword evidence="2" id="KW-0479">Metal-binding</keyword>
<evidence type="ECO:0008006" key="5">
    <source>
        <dbReference type="Google" id="ProtNLM"/>
    </source>
</evidence>
<evidence type="ECO:0000256" key="1">
    <source>
        <dbReference type="ARBA" id="ARBA00008635"/>
    </source>
</evidence>
<accession>A0ABX1WSK8</accession>
<name>A0ABX1WSK8_9BACT</name>
<dbReference type="InterPro" id="IPR007837">
    <property type="entry name" value="DinB"/>
</dbReference>
<gene>
    <name evidence="3" type="ORF">ELS83_04010</name>
</gene>
<evidence type="ECO:0000313" key="4">
    <source>
        <dbReference type="Proteomes" id="UP000732105"/>
    </source>
</evidence>
<dbReference type="SUPFAM" id="SSF109854">
    <property type="entry name" value="DinB/YfiT-like putative metalloenzymes"/>
    <property type="match status" value="1"/>
</dbReference>
<organism evidence="3 4">
    <name type="scientific">Marinifilum caeruleilacunae</name>
    <dbReference type="NCBI Taxonomy" id="2499076"/>
    <lineage>
        <taxon>Bacteria</taxon>
        <taxon>Pseudomonadati</taxon>
        <taxon>Bacteroidota</taxon>
        <taxon>Bacteroidia</taxon>
        <taxon>Marinilabiliales</taxon>
        <taxon>Marinifilaceae</taxon>
    </lineage>
</organism>
<dbReference type="EMBL" id="RZNH01000004">
    <property type="protein sequence ID" value="NOU58972.1"/>
    <property type="molecule type" value="Genomic_DNA"/>
</dbReference>
<dbReference type="Gene3D" id="1.20.120.450">
    <property type="entry name" value="dinb family like domain"/>
    <property type="match status" value="1"/>
</dbReference>
<sequence length="202" mass="23491">MNGLLKNNIAMKYIDNLISCTYIKPLILPMHNQIIATTNEIVRQLIDLCEKISPKQYVAPLELLSKNTIGKHLRHIIEFYDILLEACDEDKIVSYDHRIHCTKTETDIEFAKQRLKKASDWLQNVPDQKELKLMVSYDKQGKDSIVIPSSLERELVYNIEHAIHHMAIIRIAVENEFKDVNLDQNFGIAYSTIRFRDDLCAH</sequence>
<comment type="similarity">
    <text evidence="1">Belongs to the DinB family.</text>
</comment>
<reference evidence="3 4" key="1">
    <citation type="submission" date="2018-12" db="EMBL/GenBank/DDBJ databases">
        <title>Marinifilum JC070 sp. nov., a marine bacterium isolated from Yongle Blue Hole in the South China Sea.</title>
        <authorList>
            <person name="Fu T."/>
        </authorList>
    </citation>
    <scope>NUCLEOTIDE SEQUENCE [LARGE SCALE GENOMIC DNA]</scope>
    <source>
        <strain evidence="3 4">JC070</strain>
    </source>
</reference>
<dbReference type="InterPro" id="IPR034660">
    <property type="entry name" value="DinB/YfiT-like"/>
</dbReference>
<dbReference type="PANTHER" id="PTHR39473:SF1">
    <property type="entry name" value="DINB-LIKE DOMAIN-CONTAINING PROTEIN"/>
    <property type="match status" value="1"/>
</dbReference>
<protein>
    <recommendedName>
        <fullName evidence="5">DinB family protein</fullName>
    </recommendedName>
</protein>
<comment type="caution">
    <text evidence="3">The sequence shown here is derived from an EMBL/GenBank/DDBJ whole genome shotgun (WGS) entry which is preliminary data.</text>
</comment>
<dbReference type="Pfam" id="PF05163">
    <property type="entry name" value="DinB"/>
    <property type="match status" value="1"/>
</dbReference>
<dbReference type="PANTHER" id="PTHR39473">
    <property type="match status" value="1"/>
</dbReference>
<evidence type="ECO:0000313" key="3">
    <source>
        <dbReference type="EMBL" id="NOU58972.1"/>
    </source>
</evidence>
<proteinExistence type="inferred from homology"/>